<evidence type="ECO:0000313" key="1">
    <source>
        <dbReference type="EMBL" id="OGE34393.1"/>
    </source>
</evidence>
<dbReference type="EMBL" id="MFDH01000036">
    <property type="protein sequence ID" value="OGE34393.1"/>
    <property type="molecule type" value="Genomic_DNA"/>
</dbReference>
<gene>
    <name evidence="1" type="ORF">A3E45_02255</name>
</gene>
<dbReference type="Proteomes" id="UP000176405">
    <property type="component" value="Unassembled WGS sequence"/>
</dbReference>
<reference evidence="1 2" key="1">
    <citation type="journal article" date="2016" name="Nat. Commun.">
        <title>Thousands of microbial genomes shed light on interconnected biogeochemical processes in an aquifer system.</title>
        <authorList>
            <person name="Anantharaman K."/>
            <person name="Brown C.T."/>
            <person name="Hug L.A."/>
            <person name="Sharon I."/>
            <person name="Castelle C.J."/>
            <person name="Probst A.J."/>
            <person name="Thomas B.C."/>
            <person name="Singh A."/>
            <person name="Wilkins M.J."/>
            <person name="Karaoz U."/>
            <person name="Brodie E.L."/>
            <person name="Williams K.H."/>
            <person name="Hubbard S.S."/>
            <person name="Banfield J.F."/>
        </authorList>
    </citation>
    <scope>NUCLEOTIDE SEQUENCE [LARGE SCALE GENOMIC DNA]</scope>
</reference>
<dbReference type="STRING" id="1797780.A3E45_02255"/>
<accession>A0A1F5K0H9</accession>
<comment type="caution">
    <text evidence="1">The sequence shown here is derived from an EMBL/GenBank/DDBJ whole genome shotgun (WGS) entry which is preliminary data.</text>
</comment>
<organism evidence="1 2">
    <name type="scientific">Candidatus Daviesbacteria bacterium RIFCSPHIGHO2_12_FULL_43_11</name>
    <dbReference type="NCBI Taxonomy" id="1797780"/>
    <lineage>
        <taxon>Bacteria</taxon>
        <taxon>Candidatus Daviesiibacteriota</taxon>
    </lineage>
</organism>
<proteinExistence type="predicted"/>
<name>A0A1F5K0H9_9BACT</name>
<dbReference type="AlphaFoldDB" id="A0A1F5K0H9"/>
<sequence length="212" mass="23372">METQGRTEKRPGERVIPLSEGVGLDIQPSDLQRVKEKLKTRLSEAIREAGDSEDAIGIIMEVIDGMVEPDNKAPVRNTELSAEEKLAKFAKINNEALELRSTKVKYFLGSSMTEGKPNFDEPIIEQLDPEDFDVSLIRVALGERQNLLDMTHSQIAEAAEAEAQSHHYPAFHIADTYDGGFRLRVRTIVAGINFRLEAGLLGGGSIVNAELS</sequence>
<evidence type="ECO:0000313" key="2">
    <source>
        <dbReference type="Proteomes" id="UP000176405"/>
    </source>
</evidence>
<protein>
    <submittedName>
        <fullName evidence="1">Uncharacterized protein</fullName>
    </submittedName>
</protein>